<dbReference type="Pfam" id="PF17172">
    <property type="entry name" value="GST_N_4"/>
    <property type="match status" value="1"/>
</dbReference>
<dbReference type="InterPro" id="IPR012336">
    <property type="entry name" value="Thioredoxin-like_fold"/>
</dbReference>
<evidence type="ECO:0000256" key="4">
    <source>
        <dbReference type="ARBA" id="ARBA00023128"/>
    </source>
</evidence>
<keyword evidence="8" id="KW-1133">Transmembrane helix</keyword>
<comment type="caution">
    <text evidence="11">The sequence shown here is derived from an EMBL/GenBank/DDBJ whole genome shotgun (WGS) entry which is preliminary data.</text>
</comment>
<comment type="function">
    <text evidence="6">Involved in transport of proteins into the mitochondrion.</text>
</comment>
<evidence type="ECO:0000256" key="5">
    <source>
        <dbReference type="ARBA" id="ARBA00023136"/>
    </source>
</evidence>
<protein>
    <recommendedName>
        <fullName evidence="6">Metaxin</fullName>
    </recommendedName>
</protein>
<evidence type="ECO:0000256" key="7">
    <source>
        <dbReference type="SAM" id="MobiDB-lite"/>
    </source>
</evidence>
<proteinExistence type="inferred from homology"/>
<evidence type="ECO:0000259" key="10">
    <source>
        <dbReference type="Pfam" id="PF17172"/>
    </source>
</evidence>
<dbReference type="CDD" id="cd03193">
    <property type="entry name" value="GST_C_Metaxin"/>
    <property type="match status" value="1"/>
</dbReference>
<evidence type="ECO:0000256" key="1">
    <source>
        <dbReference type="ARBA" id="ARBA00004294"/>
    </source>
</evidence>
<dbReference type="GO" id="GO:0007005">
    <property type="term" value="P:mitochondrion organization"/>
    <property type="evidence" value="ECO:0007669"/>
    <property type="project" value="InterPro"/>
</dbReference>
<evidence type="ECO:0000256" key="6">
    <source>
        <dbReference type="PIRNR" id="PIRNR038150"/>
    </source>
</evidence>
<dbReference type="InterPro" id="IPR036282">
    <property type="entry name" value="Glutathione-S-Trfase_C_sf"/>
</dbReference>
<dbReference type="Proteomes" id="UP001359559">
    <property type="component" value="Unassembled WGS sequence"/>
</dbReference>
<dbReference type="PANTHER" id="PTHR12289:SF68">
    <property type="entry name" value="METAXIN"/>
    <property type="match status" value="1"/>
</dbReference>
<name>A0AAN9EY90_CLITE</name>
<dbReference type="AlphaFoldDB" id="A0AAN9EY90"/>
<feature type="compositionally biased region" description="Basic and acidic residues" evidence="7">
    <location>
        <begin position="262"/>
        <end position="277"/>
    </location>
</feature>
<dbReference type="InterPro" id="IPR017410">
    <property type="entry name" value="Metaxin1/3"/>
</dbReference>
<evidence type="ECO:0000256" key="2">
    <source>
        <dbReference type="ARBA" id="ARBA00009170"/>
    </source>
</evidence>
<dbReference type="GO" id="GO:0001401">
    <property type="term" value="C:SAM complex"/>
    <property type="evidence" value="ECO:0007669"/>
    <property type="project" value="InterPro"/>
</dbReference>
<dbReference type="PIRSF" id="PIRSF038150">
    <property type="entry name" value="Metaxin"/>
    <property type="match status" value="1"/>
</dbReference>
<dbReference type="InterPro" id="IPR050931">
    <property type="entry name" value="Mito_Protein_Transport_Metaxin"/>
</dbReference>
<comment type="subcellular location">
    <subcellularLocation>
        <location evidence="1 6">Mitochondrion outer membrane</location>
    </subcellularLocation>
</comment>
<dbReference type="EMBL" id="JAYKXN010000008">
    <property type="protein sequence ID" value="KAK7265234.1"/>
    <property type="molecule type" value="Genomic_DNA"/>
</dbReference>
<dbReference type="Pfam" id="PF17171">
    <property type="entry name" value="GST_C_6"/>
    <property type="match status" value="1"/>
</dbReference>
<evidence type="ECO:0000256" key="8">
    <source>
        <dbReference type="SAM" id="Phobius"/>
    </source>
</evidence>
<feature type="region of interest" description="Disordered" evidence="7">
    <location>
        <begin position="234"/>
        <end position="277"/>
    </location>
</feature>
<feature type="transmembrane region" description="Helical" evidence="8">
    <location>
        <begin position="284"/>
        <end position="303"/>
    </location>
</feature>
<gene>
    <name evidence="11" type="ORF">RJT34_32850</name>
</gene>
<keyword evidence="3 6" id="KW-1000">Mitochondrion outer membrane</keyword>
<dbReference type="SUPFAM" id="SSF47616">
    <property type="entry name" value="GST C-terminal domain-like"/>
    <property type="match status" value="1"/>
</dbReference>
<accession>A0AAN9EY90</accession>
<evidence type="ECO:0000313" key="11">
    <source>
        <dbReference type="EMBL" id="KAK7265234.1"/>
    </source>
</evidence>
<evidence type="ECO:0000259" key="9">
    <source>
        <dbReference type="Pfam" id="PF17171"/>
    </source>
</evidence>
<evidence type="ECO:0000313" key="12">
    <source>
        <dbReference type="Proteomes" id="UP001359559"/>
    </source>
</evidence>
<keyword evidence="12" id="KW-1185">Reference proteome</keyword>
<keyword evidence="5 8" id="KW-0472">Membrane</keyword>
<dbReference type="InterPro" id="IPR033468">
    <property type="entry name" value="Metaxin_GST"/>
</dbReference>
<feature type="compositionally biased region" description="Low complexity" evidence="7">
    <location>
        <begin position="246"/>
        <end position="261"/>
    </location>
</feature>
<dbReference type="GO" id="GO:0006626">
    <property type="term" value="P:protein targeting to mitochondrion"/>
    <property type="evidence" value="ECO:0007669"/>
    <property type="project" value="TreeGrafter"/>
</dbReference>
<comment type="similarity">
    <text evidence="2 6">Belongs to the metaxin family.</text>
</comment>
<evidence type="ECO:0000256" key="3">
    <source>
        <dbReference type="ARBA" id="ARBA00022787"/>
    </source>
</evidence>
<reference evidence="11 12" key="1">
    <citation type="submission" date="2024-01" db="EMBL/GenBank/DDBJ databases">
        <title>The genomes of 5 underutilized Papilionoideae crops provide insights into root nodulation and disease resistance.</title>
        <authorList>
            <person name="Yuan L."/>
        </authorList>
    </citation>
    <scope>NUCLEOTIDE SEQUENCE [LARGE SCALE GENOMIC DNA]</scope>
    <source>
        <strain evidence="11">LY-2023</strain>
        <tissue evidence="11">Leaf</tissue>
    </source>
</reference>
<organism evidence="11 12">
    <name type="scientific">Clitoria ternatea</name>
    <name type="common">Butterfly pea</name>
    <dbReference type="NCBI Taxonomy" id="43366"/>
    <lineage>
        <taxon>Eukaryota</taxon>
        <taxon>Viridiplantae</taxon>
        <taxon>Streptophyta</taxon>
        <taxon>Embryophyta</taxon>
        <taxon>Tracheophyta</taxon>
        <taxon>Spermatophyta</taxon>
        <taxon>Magnoliopsida</taxon>
        <taxon>eudicotyledons</taxon>
        <taxon>Gunneridae</taxon>
        <taxon>Pentapetalae</taxon>
        <taxon>rosids</taxon>
        <taxon>fabids</taxon>
        <taxon>Fabales</taxon>
        <taxon>Fabaceae</taxon>
        <taxon>Papilionoideae</taxon>
        <taxon>50 kb inversion clade</taxon>
        <taxon>NPAAA clade</taxon>
        <taxon>indigoferoid/millettioid clade</taxon>
        <taxon>Phaseoleae</taxon>
        <taxon>Clitoria</taxon>
    </lineage>
</organism>
<feature type="domain" description="Metaxin glutathione S-transferase" evidence="9">
    <location>
        <begin position="166"/>
        <end position="228"/>
    </location>
</feature>
<keyword evidence="8" id="KW-0812">Transmembrane</keyword>
<dbReference type="PANTHER" id="PTHR12289">
    <property type="entry name" value="METAXIN RELATED"/>
    <property type="match status" value="1"/>
</dbReference>
<sequence>MAEVNTLVVRKPCFGLPTGCPQCLSAYIYLRLAQFPFHLDFHLNNPHSDQIPYFEVGDSVVYNNEKEGIIDCLKKDVGVVDLDSAVSSLPDWISTKAVLSTWLADALAYELWVGCECSSAYTIYYSDLPWPLWKVLFWKKAHWVKLKHGITNDNAEVKKEEIYERANSAYDALSNFLGEQSYLFENRPSSLDSIFLAHGLVVLQALPESSVLRIKFSEHANLVRYVQHCKAELIETDPPPSGPRFQTDSSSSSRSHSSSSSKPKDKPKREKTKEQKTFKRKAKYFVAAQLAAVVVFLTLMTRFDDAEVDLDYDE</sequence>
<keyword evidence="4" id="KW-0496">Mitochondrion</keyword>
<feature type="domain" description="Thioredoxin-like fold" evidence="10">
    <location>
        <begin position="21"/>
        <end position="113"/>
    </location>
</feature>